<evidence type="ECO:0000313" key="4">
    <source>
        <dbReference type="EMBL" id="CAF4121682.1"/>
    </source>
</evidence>
<evidence type="ECO:0000313" key="6">
    <source>
        <dbReference type="EMBL" id="CAF4735309.1"/>
    </source>
</evidence>
<dbReference type="EMBL" id="CAJOBS010001487">
    <property type="protein sequence ID" value="CAF4735309.1"/>
    <property type="molecule type" value="Genomic_DNA"/>
</dbReference>
<dbReference type="EMBL" id="CAJOBP010003473">
    <property type="protein sequence ID" value="CAF4406735.1"/>
    <property type="molecule type" value="Genomic_DNA"/>
</dbReference>
<dbReference type="Proteomes" id="UP000663825">
    <property type="component" value="Unassembled WGS sequence"/>
</dbReference>
<evidence type="ECO:0000313" key="7">
    <source>
        <dbReference type="Proteomes" id="UP000663851"/>
    </source>
</evidence>
<evidence type="ECO:0000313" key="2">
    <source>
        <dbReference type="EMBL" id="CAF3479428.1"/>
    </source>
</evidence>
<evidence type="ECO:0000313" key="3">
    <source>
        <dbReference type="EMBL" id="CAF3490988.1"/>
    </source>
</evidence>
<dbReference type="AlphaFoldDB" id="A0A819W9U6"/>
<dbReference type="EMBL" id="CAJNYV010002649">
    <property type="protein sequence ID" value="CAF3490988.1"/>
    <property type="molecule type" value="Genomic_DNA"/>
</dbReference>
<dbReference type="Proteomes" id="UP000663873">
    <property type="component" value="Unassembled WGS sequence"/>
</dbReference>
<evidence type="ECO:0000313" key="1">
    <source>
        <dbReference type="EMBL" id="CAF2989893.1"/>
    </source>
</evidence>
<keyword evidence="8" id="KW-1185">Reference proteome</keyword>
<reference evidence="4" key="1">
    <citation type="submission" date="2021-02" db="EMBL/GenBank/DDBJ databases">
        <authorList>
            <person name="Nowell W R."/>
        </authorList>
    </citation>
    <scope>NUCLEOTIDE SEQUENCE</scope>
</reference>
<protein>
    <recommendedName>
        <fullName evidence="9">Peptidase C39-like domain-containing protein</fullName>
    </recommendedName>
</protein>
<proteinExistence type="predicted"/>
<dbReference type="Proteomes" id="UP000663851">
    <property type="component" value="Unassembled WGS sequence"/>
</dbReference>
<sequence>MPKTNAQSKKEKLPSQQTMLLDIPPRLQWDNGNGYCGETALQSIGLFYGAWLSQGLIRDINKGEFLLQQLSPDDRRDPIRTIARFHFTYNEWDWMNSPQPQFRYFCRWMKRSILQRHPVMFGIFLPDMDSEDYDHIVPAVGIRYKNRNEYDPDDTIIYYDLYVTRKFEGTLSEDEMGSTRKTISRQKNACDGRIPLEVTYGIAITGIVDEDRVTVPVRLAVSKWDEPNLAFNEDPIEMDGIVTVYNLNIGNTYVLLRYSSYKNVPTKGDADAFIKSLHDFKHEFIADNTSYIYEDPEKIPSKGSVYYRCVLKPDECMSTR</sequence>
<dbReference type="OrthoDB" id="188379at2759"/>
<accession>A0A819W9U6</accession>
<dbReference type="EMBL" id="CAJNYD010003117">
    <property type="protein sequence ID" value="CAF3479428.1"/>
    <property type="molecule type" value="Genomic_DNA"/>
</dbReference>
<evidence type="ECO:0008006" key="9">
    <source>
        <dbReference type="Google" id="ProtNLM"/>
    </source>
</evidence>
<dbReference type="EMBL" id="CAJNXB010000023">
    <property type="protein sequence ID" value="CAF2989893.1"/>
    <property type="molecule type" value="Genomic_DNA"/>
</dbReference>
<dbReference type="Proteomes" id="UP000663833">
    <property type="component" value="Unassembled WGS sequence"/>
</dbReference>
<organism evidence="4 7">
    <name type="scientific">Rotaria socialis</name>
    <dbReference type="NCBI Taxonomy" id="392032"/>
    <lineage>
        <taxon>Eukaryota</taxon>
        <taxon>Metazoa</taxon>
        <taxon>Spiralia</taxon>
        <taxon>Gnathifera</taxon>
        <taxon>Rotifera</taxon>
        <taxon>Eurotatoria</taxon>
        <taxon>Bdelloidea</taxon>
        <taxon>Philodinida</taxon>
        <taxon>Philodinidae</taxon>
        <taxon>Rotaria</taxon>
    </lineage>
</organism>
<evidence type="ECO:0000313" key="5">
    <source>
        <dbReference type="EMBL" id="CAF4406735.1"/>
    </source>
</evidence>
<dbReference type="EMBL" id="CAJOBO010000078">
    <property type="protein sequence ID" value="CAF4121682.1"/>
    <property type="molecule type" value="Genomic_DNA"/>
</dbReference>
<gene>
    <name evidence="4" type="ORF">HFQ381_LOCUS2399</name>
    <name evidence="3" type="ORF">KIK155_LOCUS15146</name>
    <name evidence="2" type="ORF">LUA448_LOCUS23928</name>
    <name evidence="1" type="ORF">TIS948_LOCUS907</name>
    <name evidence="6" type="ORF">TOA249_LOCUS19211</name>
    <name evidence="5" type="ORF">UJA718_LOCUS19509</name>
</gene>
<dbReference type="Proteomes" id="UP000663838">
    <property type="component" value="Unassembled WGS sequence"/>
</dbReference>
<evidence type="ECO:0000313" key="8">
    <source>
        <dbReference type="Proteomes" id="UP000663873"/>
    </source>
</evidence>
<dbReference type="Proteomes" id="UP000663865">
    <property type="component" value="Unassembled WGS sequence"/>
</dbReference>
<comment type="caution">
    <text evidence="4">The sequence shown here is derived from an EMBL/GenBank/DDBJ whole genome shotgun (WGS) entry which is preliminary data.</text>
</comment>
<name>A0A819W9U6_9BILA</name>